<dbReference type="PANTHER" id="PTHR39966:SF3">
    <property type="entry name" value="DUF438 DOMAIN-CONTAINING PROTEIN"/>
    <property type="match status" value="1"/>
</dbReference>
<dbReference type="Gene3D" id="1.10.3910.10">
    <property type="entry name" value="SP0561-like"/>
    <property type="match status" value="1"/>
</dbReference>
<name>A0A3S4V8L0_9BACT</name>
<protein>
    <submittedName>
        <fullName evidence="4">Family of uncharacterized function (DUF438)</fullName>
    </submittedName>
</protein>
<evidence type="ECO:0000259" key="3">
    <source>
        <dbReference type="Pfam" id="PF08984"/>
    </source>
</evidence>
<evidence type="ECO:0000259" key="2">
    <source>
        <dbReference type="Pfam" id="PF04282"/>
    </source>
</evidence>
<dbReference type="InterPro" id="IPR012312">
    <property type="entry name" value="Hemerythrin-like"/>
</dbReference>
<dbReference type="InterPro" id="IPR007380">
    <property type="entry name" value="DUF438"/>
</dbReference>
<dbReference type="Proteomes" id="UP000274578">
    <property type="component" value="Chromosome 1"/>
</dbReference>
<organism evidence="4 5">
    <name type="scientific">Segatella oris</name>
    <dbReference type="NCBI Taxonomy" id="28135"/>
    <lineage>
        <taxon>Bacteria</taxon>
        <taxon>Pseudomonadati</taxon>
        <taxon>Bacteroidota</taxon>
        <taxon>Bacteroidia</taxon>
        <taxon>Bacteroidales</taxon>
        <taxon>Prevotellaceae</taxon>
        <taxon>Segatella</taxon>
    </lineage>
</organism>
<gene>
    <name evidence="4" type="ORF">NCTC13071_00657</name>
</gene>
<feature type="domain" description="Hemerythrin-like" evidence="1">
    <location>
        <begin position="204"/>
        <end position="321"/>
    </location>
</feature>
<dbReference type="GO" id="GO:0005886">
    <property type="term" value="C:plasma membrane"/>
    <property type="evidence" value="ECO:0007669"/>
    <property type="project" value="TreeGrafter"/>
</dbReference>
<proteinExistence type="predicted"/>
<evidence type="ECO:0000313" key="5">
    <source>
        <dbReference type="Proteomes" id="UP000274578"/>
    </source>
</evidence>
<dbReference type="RefSeq" id="WP_018920712.1">
    <property type="nucleotide sequence ID" value="NZ_LR134384.1"/>
</dbReference>
<evidence type="ECO:0000259" key="1">
    <source>
        <dbReference type="Pfam" id="PF01814"/>
    </source>
</evidence>
<dbReference type="SUPFAM" id="SSF140683">
    <property type="entry name" value="SP0561-like"/>
    <property type="match status" value="1"/>
</dbReference>
<dbReference type="PANTHER" id="PTHR39966">
    <property type="entry name" value="BLL2471 PROTEIN-RELATED"/>
    <property type="match status" value="1"/>
</dbReference>
<dbReference type="GeneID" id="85011552"/>
<feature type="domain" description="DUF1858" evidence="3">
    <location>
        <begin position="5"/>
        <end position="61"/>
    </location>
</feature>
<dbReference type="Pfam" id="PF08984">
    <property type="entry name" value="DUF1858"/>
    <property type="match status" value="1"/>
</dbReference>
<dbReference type="InterPro" id="IPR015077">
    <property type="entry name" value="DUF1858"/>
</dbReference>
<dbReference type="EMBL" id="LR134384">
    <property type="protein sequence ID" value="VEH14677.1"/>
    <property type="molecule type" value="Genomic_DNA"/>
</dbReference>
<accession>A0A3S4V8L0</accession>
<dbReference type="AlphaFoldDB" id="A0A3S4V8L0"/>
<dbReference type="Gene3D" id="1.20.120.520">
    <property type="entry name" value="nmb1532 protein domain like"/>
    <property type="match status" value="1"/>
</dbReference>
<dbReference type="Pfam" id="PF13596">
    <property type="entry name" value="PAS_10"/>
    <property type="match status" value="1"/>
</dbReference>
<feature type="domain" description="DUF438" evidence="2">
    <location>
        <begin position="98"/>
        <end position="162"/>
    </location>
</feature>
<dbReference type="Pfam" id="PF01814">
    <property type="entry name" value="Hemerythrin"/>
    <property type="match status" value="1"/>
</dbReference>
<dbReference type="Pfam" id="PF04282">
    <property type="entry name" value="DUF438"/>
    <property type="match status" value="1"/>
</dbReference>
<sequence length="492" mass="55853">MGKKIDLSRTVYDLTTQYPELIEVLSGLGLTDITKKFLRNSVGKLITIPKGAGMHGIEMKAVIDALEQQGFEVVGAGKPVMSAETLRPVAENTRTEQLKGYLRRLGKGESLEAVRKDFANEFGDVEASEIMQAEQELLAEGTPLHEVQQLCDIHSALFHGATREERMANAEQEVATSVSRHDEIHAMAQANTQRAVDLSHIDGHPIQTFLRENAALEVLLKQAFDVLETRGDITELLLRIRELSIHYAKKGDLLYPHLKVRYDISGPSQVMWTIDDEIRNELGILTRKGEHDELWWGRVGAVLNRAKEMIYKENNILLPLCAANFTETEWQQIYRDSKDYAVCLGVEHRIWSQAESKETVRTQHEGEIVMPGGHLTLGQLTAMLNTLPLEITFVDADNFNRYFNEGSKIFKRPLMAIDREVFSCHPPKIEPMVRSIIEDLRSGKRSQVPMWVEKCGHPMFVNYMAVRDDEGNYIGTVEVVQDMEFAKKHFQR</sequence>
<reference evidence="4 5" key="1">
    <citation type="submission" date="2018-12" db="EMBL/GenBank/DDBJ databases">
        <authorList>
            <consortium name="Pathogen Informatics"/>
        </authorList>
    </citation>
    <scope>NUCLEOTIDE SEQUENCE [LARGE SCALE GENOMIC DNA]</scope>
    <source>
        <strain evidence="4 5">NCTC13071</strain>
    </source>
</reference>
<evidence type="ECO:0000313" key="4">
    <source>
        <dbReference type="EMBL" id="VEH14677.1"/>
    </source>
</evidence>
<dbReference type="InterPro" id="IPR038062">
    <property type="entry name" value="ScdA-like_N_sf"/>
</dbReference>
<dbReference type="KEGG" id="poc:NCTC13071_00657"/>